<dbReference type="Pfam" id="PF00505">
    <property type="entry name" value="HMG_box"/>
    <property type="match status" value="1"/>
</dbReference>
<dbReference type="CDD" id="cd21983">
    <property type="entry name" value="HMG-box_SMARCE1"/>
    <property type="match status" value="1"/>
</dbReference>
<feature type="compositionally biased region" description="Low complexity" evidence="3">
    <location>
        <begin position="20"/>
        <end position="41"/>
    </location>
</feature>
<name>A0A834VBI9_SARSC</name>
<feature type="domain" description="HMG box" evidence="4">
    <location>
        <begin position="53"/>
        <end position="121"/>
    </location>
</feature>
<feature type="coiled-coil region" evidence="2">
    <location>
        <begin position="225"/>
        <end position="281"/>
    </location>
</feature>
<dbReference type="SMART" id="SM00398">
    <property type="entry name" value="HMG"/>
    <property type="match status" value="1"/>
</dbReference>
<accession>A0A834VBI9</accession>
<dbReference type="EnsemblMetazoa" id="SSS_9051s_mrna">
    <property type="protein sequence ID" value="KAF7487618.1"/>
    <property type="gene ID" value="SSS_9051"/>
</dbReference>
<evidence type="ECO:0000256" key="3">
    <source>
        <dbReference type="SAM" id="MobiDB-lite"/>
    </source>
</evidence>
<evidence type="ECO:0000313" key="7">
    <source>
        <dbReference type="Proteomes" id="UP000070412"/>
    </source>
</evidence>
<dbReference type="Gene3D" id="1.10.30.10">
    <property type="entry name" value="High mobility group box domain"/>
    <property type="match status" value="1"/>
</dbReference>
<dbReference type="PANTHER" id="PTHR46232">
    <property type="entry name" value="SMARCE1 REGULATOR OF CHROMATIN"/>
    <property type="match status" value="1"/>
</dbReference>
<keyword evidence="2" id="KW-0175">Coiled coil</keyword>
<dbReference type="PANTHER" id="PTHR46232:SF1">
    <property type="entry name" value="SWI_SNF-RELATED MATRIX-ASSOCIATED ACTIN-DEPENDENT REGULATOR OF CHROMATIN SUBFAMILY E MEMBER 1"/>
    <property type="match status" value="1"/>
</dbReference>
<protein>
    <submittedName>
        <fullName evidence="5">SWI/SNF-related matrix-associated actin-dependent regulator of chromatin subfamily E member 1</fullName>
    </submittedName>
</protein>
<keyword evidence="1" id="KW-0238">DNA-binding</keyword>
<dbReference type="GO" id="GO:0016922">
    <property type="term" value="F:nuclear receptor binding"/>
    <property type="evidence" value="ECO:0007669"/>
    <property type="project" value="TreeGrafter"/>
</dbReference>
<reference evidence="5" key="2">
    <citation type="submission" date="2020-01" db="EMBL/GenBank/DDBJ databases">
        <authorList>
            <person name="Korhonen P.K.K."/>
            <person name="Guangxu M.G."/>
            <person name="Wang T.W."/>
            <person name="Stroehlein A.J.S."/>
            <person name="Young N.D."/>
            <person name="Ang C.-S.A."/>
            <person name="Fernando D.W.F."/>
            <person name="Lu H.L."/>
            <person name="Taylor S.T."/>
            <person name="Ehtesham M.E.M."/>
            <person name="Najaraj S.H.N."/>
            <person name="Harsha G.H.G."/>
            <person name="Madugundu A.M."/>
            <person name="Renuse S.R."/>
            <person name="Holt D.H."/>
            <person name="Pandey A.P."/>
            <person name="Papenfuss A.P."/>
            <person name="Gasser R.B.G."/>
            <person name="Fischer K.F."/>
        </authorList>
    </citation>
    <scope>NUCLEOTIDE SEQUENCE</scope>
    <source>
        <strain evidence="5">SSS_KF_BRIS2020</strain>
    </source>
</reference>
<keyword evidence="1" id="KW-0539">Nucleus</keyword>
<evidence type="ECO:0000313" key="6">
    <source>
        <dbReference type="EnsemblMetazoa" id="KAF7487618.1"/>
    </source>
</evidence>
<keyword evidence="7" id="KW-1185">Reference proteome</keyword>
<dbReference type="GO" id="GO:0045892">
    <property type="term" value="P:negative regulation of DNA-templated transcription"/>
    <property type="evidence" value="ECO:0007669"/>
    <property type="project" value="TreeGrafter"/>
</dbReference>
<dbReference type="AlphaFoldDB" id="A0A834VBI9"/>
<sequence>MTSNPFLPSLHGHPNFNPIKSASLTSTSSLSSSSLKNSTTNDLGRTPKQPKPPDKPMTPYMRYSKKVWDEVRNRYPELKVWEISKIVGQMWRDLDENEKHKYTEEFEFDKIEYNEQLKNYHNSPSYQSWINHLRTKESEEKDAQTKRKKTNHQQNAQNSPQRPENRYSLQSVDVDNNEEYFSIKHLAAARYFRNNRLVNEIFSDTIVPDVRAVPQHKIPMLLKQRASLEIYQKKLDAELEQIEQDFQQKKSALLESSRRFQEELKERNALNEEKMIRLKSK</sequence>
<reference evidence="6" key="3">
    <citation type="submission" date="2022-06" db="UniProtKB">
        <authorList>
            <consortium name="EnsemblMetazoa"/>
        </authorList>
    </citation>
    <scope>IDENTIFICATION</scope>
</reference>
<proteinExistence type="predicted"/>
<feature type="region of interest" description="Disordered" evidence="3">
    <location>
        <begin position="136"/>
        <end position="167"/>
    </location>
</feature>
<feature type="DNA-binding region" description="HMG box" evidence="1">
    <location>
        <begin position="53"/>
        <end position="121"/>
    </location>
</feature>
<evidence type="ECO:0000256" key="2">
    <source>
        <dbReference type="SAM" id="Coils"/>
    </source>
</evidence>
<dbReference type="GO" id="GO:0016514">
    <property type="term" value="C:SWI/SNF complex"/>
    <property type="evidence" value="ECO:0007669"/>
    <property type="project" value="TreeGrafter"/>
</dbReference>
<evidence type="ECO:0000313" key="5">
    <source>
        <dbReference type="EMBL" id="KAF7487618.1"/>
    </source>
</evidence>
<organism evidence="5">
    <name type="scientific">Sarcoptes scabiei</name>
    <name type="common">Itch mite</name>
    <name type="synonym">Acarus scabiei</name>
    <dbReference type="NCBI Taxonomy" id="52283"/>
    <lineage>
        <taxon>Eukaryota</taxon>
        <taxon>Metazoa</taxon>
        <taxon>Ecdysozoa</taxon>
        <taxon>Arthropoda</taxon>
        <taxon>Chelicerata</taxon>
        <taxon>Arachnida</taxon>
        <taxon>Acari</taxon>
        <taxon>Acariformes</taxon>
        <taxon>Sarcoptiformes</taxon>
        <taxon>Astigmata</taxon>
        <taxon>Psoroptidia</taxon>
        <taxon>Sarcoptoidea</taxon>
        <taxon>Sarcoptidae</taxon>
        <taxon>Sarcoptinae</taxon>
        <taxon>Sarcoptes</taxon>
    </lineage>
</organism>
<feature type="compositionally biased region" description="Polar residues" evidence="3">
    <location>
        <begin position="152"/>
        <end position="167"/>
    </location>
</feature>
<dbReference type="SUPFAM" id="SSF47095">
    <property type="entry name" value="HMG-box"/>
    <property type="match status" value="1"/>
</dbReference>
<evidence type="ECO:0000256" key="1">
    <source>
        <dbReference type="PROSITE-ProRule" id="PRU00267"/>
    </source>
</evidence>
<dbReference type="GO" id="GO:0031492">
    <property type="term" value="F:nucleosomal DNA binding"/>
    <property type="evidence" value="ECO:0007669"/>
    <property type="project" value="TreeGrafter"/>
</dbReference>
<dbReference type="OrthoDB" id="30931at2759"/>
<dbReference type="EMBL" id="WVUK01000066">
    <property type="protein sequence ID" value="KAF7487618.1"/>
    <property type="molecule type" value="Genomic_DNA"/>
</dbReference>
<gene>
    <name evidence="5" type="ORF">SSS_9051</name>
</gene>
<evidence type="ECO:0000259" key="4">
    <source>
        <dbReference type="PROSITE" id="PS50118"/>
    </source>
</evidence>
<dbReference type="PROSITE" id="PS50118">
    <property type="entry name" value="HMG_BOX_2"/>
    <property type="match status" value="1"/>
</dbReference>
<reference evidence="7" key="1">
    <citation type="journal article" date="2020" name="PLoS Negl. Trop. Dis.">
        <title>High-quality nuclear genome for Sarcoptes scabiei-A critical resource for a neglected parasite.</title>
        <authorList>
            <person name="Korhonen P.K."/>
            <person name="Gasser R.B."/>
            <person name="Ma G."/>
            <person name="Wang T."/>
            <person name="Stroehlein A.J."/>
            <person name="Young N.D."/>
            <person name="Ang C.S."/>
            <person name="Fernando D.D."/>
            <person name="Lu H.C."/>
            <person name="Taylor S."/>
            <person name="Reynolds S.L."/>
            <person name="Mofiz E."/>
            <person name="Najaraj S.H."/>
            <person name="Gowda H."/>
            <person name="Madugundu A."/>
            <person name="Renuse S."/>
            <person name="Holt D."/>
            <person name="Pandey A."/>
            <person name="Papenfuss A.T."/>
            <person name="Fischer K."/>
        </authorList>
    </citation>
    <scope>NUCLEOTIDE SEQUENCE [LARGE SCALE GENOMIC DNA]</scope>
</reference>
<dbReference type="InterPro" id="IPR009071">
    <property type="entry name" value="HMG_box_dom"/>
</dbReference>
<feature type="compositionally biased region" description="Basic and acidic residues" evidence="3">
    <location>
        <begin position="136"/>
        <end position="145"/>
    </location>
</feature>
<feature type="region of interest" description="Disordered" evidence="3">
    <location>
        <begin position="1"/>
        <end position="60"/>
    </location>
</feature>
<dbReference type="InterPro" id="IPR036910">
    <property type="entry name" value="HMG_box_dom_sf"/>
</dbReference>
<dbReference type="Proteomes" id="UP000070412">
    <property type="component" value="Unassembled WGS sequence"/>
</dbReference>